<evidence type="ECO:0000313" key="14">
    <source>
        <dbReference type="Proteomes" id="UP000630923"/>
    </source>
</evidence>
<name>A0A919AMS4_9PROT</name>
<evidence type="ECO:0000259" key="12">
    <source>
        <dbReference type="Pfam" id="PF07715"/>
    </source>
</evidence>
<dbReference type="Pfam" id="PF07715">
    <property type="entry name" value="Plug"/>
    <property type="match status" value="1"/>
</dbReference>
<dbReference type="PANTHER" id="PTHR30069">
    <property type="entry name" value="TONB-DEPENDENT OUTER MEMBRANE RECEPTOR"/>
    <property type="match status" value="1"/>
</dbReference>
<dbReference type="EMBL" id="BNCI01000001">
    <property type="protein sequence ID" value="GHF14804.1"/>
    <property type="molecule type" value="Genomic_DNA"/>
</dbReference>
<evidence type="ECO:0000256" key="7">
    <source>
        <dbReference type="ARBA" id="ARBA00023136"/>
    </source>
</evidence>
<dbReference type="GO" id="GO:0009279">
    <property type="term" value="C:cell outer membrane"/>
    <property type="evidence" value="ECO:0007669"/>
    <property type="project" value="UniProtKB-SubCell"/>
</dbReference>
<proteinExistence type="inferred from homology"/>
<dbReference type="InterPro" id="IPR037066">
    <property type="entry name" value="Plug_dom_sf"/>
</dbReference>
<sequence length="679" mass="72349">MLSGAATAAPNMAEAPAPLEEITITATRTEQSSFSVPASVSVIGKDEISDQMALSVSDIFQGVPSVQFSGGPRRNGQVPSIRGTSGVGVLVLFDGVRQNFLSAHDGQFFIDPSLLKSAEVVRGPASSLYGSGAMGGVISLGTLDASDVLSKGETAAIQLRAGFQGASSEWLTGLNVFGQSRDGSLQAVGSVTLRRGDDLELSDGSTLAADDDIASSLVKIRKEVADGLTLTGSWIGYRGDSIEPNNGQGLNEGDLMAKDVNSDTLRFGLQYAPVDQRLLDINVIAYHTKAEVGEADQDTPREITRAVRTNGISLFNTARFTTGVIEHAFTAGLEYYEDRQFGTDTDTADGTRGGVPNAQAQTFGAYAQFEMQASGSWGRALVIPSVRYDNFKNSSEDGGPKTSDQSVSPRLGVTYEPNEWLMMFGAYGQAFRAPSFNEIFADGVHFQIPLGPGVIAPNFFVNNADLLAEKSTTFEAGFGTRFDDILMRGDRFSLKTSWYQSSVKDMIDLQVDFAFTPGCFVPGAGACTSGTSSNVNQNRARLKGIELEASYDSPLVFARASYSTITGRNRDTDTYVGVLTPDRYYLTAGIKLGAGGTRIGARLDMAGKHARVNAAEEKRPGYTVLDLFAVWSPQSGPLKGFGLEAGVDNVGDTRAERVFAGVPGIGRNYKISAHWTGKF</sequence>
<comment type="similarity">
    <text evidence="2 9 10">Belongs to the TonB-dependent receptor family.</text>
</comment>
<dbReference type="PANTHER" id="PTHR30069:SF41">
    <property type="entry name" value="HEME_HEMOPEXIN UTILIZATION PROTEIN C"/>
    <property type="match status" value="1"/>
</dbReference>
<accession>A0A919AMS4</accession>
<reference evidence="13" key="2">
    <citation type="submission" date="2020-09" db="EMBL/GenBank/DDBJ databases">
        <authorList>
            <person name="Sun Q."/>
            <person name="Kim S."/>
        </authorList>
    </citation>
    <scope>NUCLEOTIDE SEQUENCE</scope>
    <source>
        <strain evidence="13">KCTC 42590</strain>
    </source>
</reference>
<evidence type="ECO:0000259" key="11">
    <source>
        <dbReference type="Pfam" id="PF00593"/>
    </source>
</evidence>
<feature type="domain" description="TonB-dependent receptor plug" evidence="12">
    <location>
        <begin position="35"/>
        <end position="137"/>
    </location>
</feature>
<evidence type="ECO:0000256" key="3">
    <source>
        <dbReference type="ARBA" id="ARBA00022448"/>
    </source>
</evidence>
<comment type="caution">
    <text evidence="13">The sequence shown here is derived from an EMBL/GenBank/DDBJ whole genome shotgun (WGS) entry which is preliminary data.</text>
</comment>
<dbReference type="Gene3D" id="2.40.170.20">
    <property type="entry name" value="TonB-dependent receptor, beta-barrel domain"/>
    <property type="match status" value="1"/>
</dbReference>
<evidence type="ECO:0000256" key="6">
    <source>
        <dbReference type="ARBA" id="ARBA00023077"/>
    </source>
</evidence>
<dbReference type="NCBIfam" id="TIGR01785">
    <property type="entry name" value="TonB-hemin"/>
    <property type="match status" value="1"/>
</dbReference>
<gene>
    <name evidence="13" type="ORF">GCM10017044_06140</name>
</gene>
<dbReference type="CDD" id="cd01347">
    <property type="entry name" value="ligand_gated_channel"/>
    <property type="match status" value="1"/>
</dbReference>
<organism evidence="13 14">
    <name type="scientific">Kordiimonas sediminis</name>
    <dbReference type="NCBI Taxonomy" id="1735581"/>
    <lineage>
        <taxon>Bacteria</taxon>
        <taxon>Pseudomonadati</taxon>
        <taxon>Pseudomonadota</taxon>
        <taxon>Alphaproteobacteria</taxon>
        <taxon>Kordiimonadales</taxon>
        <taxon>Kordiimonadaceae</taxon>
        <taxon>Kordiimonas</taxon>
    </lineage>
</organism>
<dbReference type="PROSITE" id="PS52016">
    <property type="entry name" value="TONB_DEPENDENT_REC_3"/>
    <property type="match status" value="1"/>
</dbReference>
<dbReference type="InterPro" id="IPR039426">
    <property type="entry name" value="TonB-dep_rcpt-like"/>
</dbReference>
<keyword evidence="6 10" id="KW-0798">TonB box</keyword>
<evidence type="ECO:0000256" key="9">
    <source>
        <dbReference type="PROSITE-ProRule" id="PRU01360"/>
    </source>
</evidence>
<dbReference type="GO" id="GO:0015344">
    <property type="term" value="F:siderophore uptake transmembrane transporter activity"/>
    <property type="evidence" value="ECO:0007669"/>
    <property type="project" value="TreeGrafter"/>
</dbReference>
<dbReference type="InterPro" id="IPR011276">
    <property type="entry name" value="TonB_haem/Hb_rcpt"/>
</dbReference>
<dbReference type="InterPro" id="IPR000531">
    <property type="entry name" value="Beta-barrel_TonB"/>
</dbReference>
<dbReference type="InterPro" id="IPR012910">
    <property type="entry name" value="Plug_dom"/>
</dbReference>
<dbReference type="Gene3D" id="2.170.130.10">
    <property type="entry name" value="TonB-dependent receptor, plug domain"/>
    <property type="match status" value="1"/>
</dbReference>
<keyword evidence="3 9" id="KW-0813">Transport</keyword>
<keyword evidence="7 9" id="KW-0472">Membrane</keyword>
<dbReference type="AlphaFoldDB" id="A0A919AMS4"/>
<keyword evidence="8 9" id="KW-0998">Cell outer membrane</keyword>
<dbReference type="Pfam" id="PF00593">
    <property type="entry name" value="TonB_dep_Rec_b-barrel"/>
    <property type="match status" value="1"/>
</dbReference>
<dbReference type="GO" id="GO:0044718">
    <property type="term" value="P:siderophore transmembrane transport"/>
    <property type="evidence" value="ECO:0007669"/>
    <property type="project" value="TreeGrafter"/>
</dbReference>
<keyword evidence="14" id="KW-1185">Reference proteome</keyword>
<evidence type="ECO:0000256" key="5">
    <source>
        <dbReference type="ARBA" id="ARBA00022692"/>
    </source>
</evidence>
<dbReference type="SUPFAM" id="SSF56935">
    <property type="entry name" value="Porins"/>
    <property type="match status" value="1"/>
</dbReference>
<reference evidence="13" key="1">
    <citation type="journal article" date="2014" name="Int. J. Syst. Evol. Microbiol.">
        <title>Complete genome sequence of Corynebacterium casei LMG S-19264T (=DSM 44701T), isolated from a smear-ripened cheese.</title>
        <authorList>
            <consortium name="US DOE Joint Genome Institute (JGI-PGF)"/>
            <person name="Walter F."/>
            <person name="Albersmeier A."/>
            <person name="Kalinowski J."/>
            <person name="Ruckert C."/>
        </authorList>
    </citation>
    <scope>NUCLEOTIDE SEQUENCE</scope>
    <source>
        <strain evidence="13">KCTC 42590</strain>
    </source>
</reference>
<protein>
    <submittedName>
        <fullName evidence="13">Ligand-gated channel protein</fullName>
    </submittedName>
</protein>
<dbReference type="InterPro" id="IPR036942">
    <property type="entry name" value="Beta-barrel_TonB_sf"/>
</dbReference>
<keyword evidence="5 9" id="KW-0812">Transmembrane</keyword>
<dbReference type="Proteomes" id="UP000630923">
    <property type="component" value="Unassembled WGS sequence"/>
</dbReference>
<evidence type="ECO:0000313" key="13">
    <source>
        <dbReference type="EMBL" id="GHF14804.1"/>
    </source>
</evidence>
<keyword evidence="4 9" id="KW-1134">Transmembrane beta strand</keyword>
<comment type="subcellular location">
    <subcellularLocation>
        <location evidence="1 9">Cell outer membrane</location>
        <topology evidence="1 9">Multi-pass membrane protein</topology>
    </subcellularLocation>
</comment>
<evidence type="ECO:0000256" key="8">
    <source>
        <dbReference type="ARBA" id="ARBA00023237"/>
    </source>
</evidence>
<evidence type="ECO:0000256" key="10">
    <source>
        <dbReference type="RuleBase" id="RU003357"/>
    </source>
</evidence>
<evidence type="ECO:0000256" key="4">
    <source>
        <dbReference type="ARBA" id="ARBA00022452"/>
    </source>
</evidence>
<evidence type="ECO:0000256" key="2">
    <source>
        <dbReference type="ARBA" id="ARBA00009810"/>
    </source>
</evidence>
<evidence type="ECO:0000256" key="1">
    <source>
        <dbReference type="ARBA" id="ARBA00004571"/>
    </source>
</evidence>
<feature type="domain" description="TonB-dependent receptor-like beta-barrel" evidence="11">
    <location>
        <begin position="236"/>
        <end position="650"/>
    </location>
</feature>
<dbReference type="GO" id="GO:0015232">
    <property type="term" value="F:heme transmembrane transporter activity"/>
    <property type="evidence" value="ECO:0007669"/>
    <property type="project" value="InterPro"/>
</dbReference>